<evidence type="ECO:0000313" key="5">
    <source>
        <dbReference type="Proteomes" id="UP000003940"/>
    </source>
</evidence>
<organism evidence="4 5">
    <name type="scientific">Mycoplasmoides gallisepticum WI01_2001.043-13-2P</name>
    <dbReference type="NCBI Taxonomy" id="1159201"/>
    <lineage>
        <taxon>Bacteria</taxon>
        <taxon>Bacillati</taxon>
        <taxon>Mycoplasmatota</taxon>
        <taxon>Mycoplasmoidales</taxon>
        <taxon>Mycoplasmoidaceae</taxon>
        <taxon>Mycoplasmoides</taxon>
    </lineage>
</organism>
<evidence type="ECO:0000256" key="1">
    <source>
        <dbReference type="SAM" id="MobiDB-lite"/>
    </source>
</evidence>
<dbReference type="AlphaFoldDB" id="J3VHS1"/>
<dbReference type="HOGENOM" id="CLU_026702_2_0_14"/>
<dbReference type="InterPro" id="IPR008692">
    <property type="entry name" value="Hemogglutn_Mycoplasma"/>
</dbReference>
<dbReference type="Pfam" id="PF05692">
    <property type="entry name" value="Myco_haema"/>
    <property type="match status" value="1"/>
</dbReference>
<keyword evidence="2" id="KW-0732">Signal</keyword>
<evidence type="ECO:0000313" key="4">
    <source>
        <dbReference type="EMBL" id="AFP79408.1"/>
    </source>
</evidence>
<dbReference type="RefSeq" id="WP_014886070.1">
    <property type="nucleotide sequence ID" value="NC_018410.1"/>
</dbReference>
<feature type="region of interest" description="Disordered" evidence="1">
    <location>
        <begin position="28"/>
        <end position="78"/>
    </location>
</feature>
<feature type="signal peptide" evidence="2">
    <location>
        <begin position="1"/>
        <end position="22"/>
    </location>
</feature>
<proteinExistence type="predicted"/>
<evidence type="ECO:0000259" key="3">
    <source>
        <dbReference type="Pfam" id="PF05692"/>
    </source>
</evidence>
<feature type="domain" description="Haemagglutinin Mycoplasma" evidence="3">
    <location>
        <begin position="252"/>
        <end position="676"/>
    </location>
</feature>
<sequence length="694" mass="75258">MKRKNILKFVSLLGIGSFVMLAAASCTSATTPTPDTEPKPTPNPEPKPNPGGGDMNNPPSGGMNGRDTNPGNDGGTDNAAHQLAAAKKELSDLLATQNSNLSTYADYAKIQNTLTSAYTTAKSTSDNTSATLEQVKSATSTLQTAIDAAASEKKTFDAANPELIKFYNNLKTELQSKTTNLESLNDPQYSGIKDNLNSLYNSASKIVNKTLIPATGNGLMRTDVEKVNTELMGAVNKLSERKTNADNYFKSFDKNVLSQSKLTSASTSQNNNQQPGNYSFVGFSTDVNGFLNTSDNNTPKWNFAQRRVWESENTALTTSTTTGQNQQATPLTDVSWIYSLAETEAKYTLTFDYFGPSTAYLYFPYKLVNTNDKAGLQYKLNNNTEPKLIEFIPAPNGTSAVTTSPMTHTSSSTTLVADETMSEKTSMNATPTVSDINIAEVVLSNLNFGSNTIEFSVPNTDGMVAPMIGNMYLTSSNTEFNKNKIYDDIFGNKLAKTNSSTSVTVDLLKGYSLTASYIIYVREFTNLMKDGQVTPNPVYLVGFIGGSKGRTTRPNPANNNPYPAMNNDSRTYTIYVNAPEKGDYFISGSYISSMTARSLKFSTGETSNTVTVNDLKQDNWNTLGTFDTNTATNDESRNNKKTLVLQKGLNKIVISGVQSVSSGDTPYIGNLTFTLNTNTQNSENKAPTSQQNEQ</sequence>
<accession>J3VHS1</accession>
<dbReference type="Pfam" id="PF07554">
    <property type="entry name" value="FIVAR"/>
    <property type="match status" value="2"/>
</dbReference>
<gene>
    <name evidence="4" type="ORF">HFMG01WIA_3160</name>
</gene>
<dbReference type="Proteomes" id="UP000003940">
    <property type="component" value="Chromosome"/>
</dbReference>
<dbReference type="PROSITE" id="PS51257">
    <property type="entry name" value="PROKAR_LIPOPROTEIN"/>
    <property type="match status" value="1"/>
</dbReference>
<feature type="compositionally biased region" description="Pro residues" evidence="1">
    <location>
        <begin position="39"/>
        <end position="49"/>
    </location>
</feature>
<feature type="chain" id="PRO_5003777375" evidence="2">
    <location>
        <begin position="23"/>
        <end position="694"/>
    </location>
</feature>
<keyword evidence="4" id="KW-0449">Lipoprotein</keyword>
<evidence type="ECO:0000256" key="2">
    <source>
        <dbReference type="SAM" id="SignalP"/>
    </source>
</evidence>
<name>J3VHS1_MYCGL</name>
<dbReference type="KEGG" id="mgw:HFMG01WIA_3160"/>
<protein>
    <submittedName>
        <fullName evidence="4">Variably expressed lipoprotein and hemagglutinin (VlhA) family protein</fullName>
    </submittedName>
</protein>
<dbReference type="EMBL" id="CP003510">
    <property type="protein sequence ID" value="AFP79408.1"/>
    <property type="molecule type" value="Genomic_DNA"/>
</dbReference>
<reference evidence="4 5" key="1">
    <citation type="journal article" date="2012" name="Microbiology">
        <title>Extensive variation in surface lipoprotein gene content and genomic changes associated with virulence during evolution of a novel North American house finch epizootic strain of Mycoplasma gallisepticum.</title>
        <authorList>
            <person name="Tulman E.R."/>
            <person name="Liao X."/>
            <person name="Szczepanek S.M."/>
            <person name="Ley D.H."/>
            <person name="Kutish G.F."/>
            <person name="Geary S.J."/>
        </authorList>
    </citation>
    <scope>NUCLEOTIDE SEQUENCE [LARGE SCALE GENOMIC DNA]</scope>
    <source>
        <strain evidence="5">House finch-associated</strain>
    </source>
</reference>